<gene>
    <name evidence="9" type="ORF">PAHA3_0241</name>
</gene>
<feature type="transmembrane region" description="Helical" evidence="7">
    <location>
        <begin position="372"/>
        <end position="391"/>
    </location>
</feature>
<feature type="transmembrane region" description="Helical" evidence="7">
    <location>
        <begin position="234"/>
        <end position="255"/>
    </location>
</feature>
<keyword evidence="4 7" id="KW-0812">Transmembrane</keyword>
<keyword evidence="5 7" id="KW-1133">Transmembrane helix</keyword>
<dbReference type="EMBL" id="BCNV01000001">
    <property type="protein sequence ID" value="GAS80177.1"/>
    <property type="molecule type" value="Genomic_DNA"/>
</dbReference>
<dbReference type="Pfam" id="PF07690">
    <property type="entry name" value="MFS_1"/>
    <property type="match status" value="2"/>
</dbReference>
<dbReference type="RefSeq" id="WP_062833101.1">
    <property type="nucleotide sequence ID" value="NZ_BCNV01000001.1"/>
</dbReference>
<feature type="transmembrane region" description="Helical" evidence="7">
    <location>
        <begin position="275"/>
        <end position="296"/>
    </location>
</feature>
<feature type="transmembrane region" description="Helical" evidence="7">
    <location>
        <begin position="74"/>
        <end position="94"/>
    </location>
</feature>
<dbReference type="InterPro" id="IPR036259">
    <property type="entry name" value="MFS_trans_sf"/>
</dbReference>
<feature type="transmembrane region" description="Helical" evidence="7">
    <location>
        <begin position="137"/>
        <end position="159"/>
    </location>
</feature>
<dbReference type="GO" id="GO:0022857">
    <property type="term" value="F:transmembrane transporter activity"/>
    <property type="evidence" value="ECO:0007669"/>
    <property type="project" value="InterPro"/>
</dbReference>
<dbReference type="Proteomes" id="UP000069697">
    <property type="component" value="Unassembled WGS sequence"/>
</dbReference>
<reference evidence="10" key="2">
    <citation type="submission" date="2016-01" db="EMBL/GenBank/DDBJ databases">
        <title>Draft Genome Sequence of Paenibacillus amylolyticus Heshi-A3 that Was Isolated from Fermented Rice Bran with Aging Salted Mackerel, Which Was Named Heshiko as Traditional Fermented Seafood in Japan.</title>
        <authorList>
            <person name="Akuzawa S."/>
            <person name="Nakagawa J."/>
            <person name="Kanekatsu T."/>
            <person name="Kubota E."/>
            <person name="Ohtake R."/>
            <person name="Suzuki T."/>
            <person name="Kanesaki Y."/>
        </authorList>
    </citation>
    <scope>NUCLEOTIDE SEQUENCE [LARGE SCALE GENOMIC DNA]</scope>
    <source>
        <strain evidence="10">Heshi-A3</strain>
    </source>
</reference>
<evidence type="ECO:0000313" key="9">
    <source>
        <dbReference type="EMBL" id="GAS80177.1"/>
    </source>
</evidence>
<dbReference type="SUPFAM" id="SSF103473">
    <property type="entry name" value="MFS general substrate transporter"/>
    <property type="match status" value="1"/>
</dbReference>
<reference evidence="9 10" key="1">
    <citation type="journal article" date="2016" name="Genome Announc.">
        <title>Draft Genome Sequence of Paenibacillus amylolyticus Heshi-A3, Isolated from Fermented Rice Bran in a Japanese Fermented Seafood Dish.</title>
        <authorList>
            <person name="Akuzawa S."/>
            <person name="Nagaoka J."/>
            <person name="Kanekatsu M."/>
            <person name="Kubota E."/>
            <person name="Ohtake R."/>
            <person name="Suzuki T."/>
            <person name="Kanesaki Y."/>
        </authorList>
    </citation>
    <scope>NUCLEOTIDE SEQUENCE [LARGE SCALE GENOMIC DNA]</scope>
    <source>
        <strain evidence="9 10">Heshi-A3</strain>
    </source>
</reference>
<dbReference type="PROSITE" id="PS50850">
    <property type="entry name" value="MFS"/>
    <property type="match status" value="1"/>
</dbReference>
<evidence type="ECO:0000256" key="7">
    <source>
        <dbReference type="SAM" id="Phobius"/>
    </source>
</evidence>
<dbReference type="InterPro" id="IPR050171">
    <property type="entry name" value="MFS_Transporters"/>
</dbReference>
<dbReference type="InterPro" id="IPR020846">
    <property type="entry name" value="MFS_dom"/>
</dbReference>
<feature type="domain" description="Major facilitator superfamily (MFS) profile" evidence="8">
    <location>
        <begin position="1"/>
        <end position="421"/>
    </location>
</feature>
<feature type="transmembrane region" description="Helical" evidence="7">
    <location>
        <begin position="397"/>
        <end position="415"/>
    </location>
</feature>
<keyword evidence="2" id="KW-0813">Transport</keyword>
<comment type="subcellular location">
    <subcellularLocation>
        <location evidence="1">Cell membrane</location>
        <topology evidence="1">Multi-pass membrane protein</topology>
    </subcellularLocation>
</comment>
<evidence type="ECO:0000313" key="10">
    <source>
        <dbReference type="Proteomes" id="UP000069697"/>
    </source>
</evidence>
<evidence type="ECO:0000256" key="4">
    <source>
        <dbReference type="ARBA" id="ARBA00022692"/>
    </source>
</evidence>
<dbReference type="AlphaFoldDB" id="A0A117I066"/>
<protein>
    <submittedName>
        <fullName evidence="9">Major facilitator family transporter</fullName>
    </submittedName>
</protein>
<feature type="transmembrane region" description="Helical" evidence="7">
    <location>
        <begin position="308"/>
        <end position="325"/>
    </location>
</feature>
<evidence type="ECO:0000259" key="8">
    <source>
        <dbReference type="PROSITE" id="PS50850"/>
    </source>
</evidence>
<feature type="transmembrane region" description="Helical" evidence="7">
    <location>
        <begin position="331"/>
        <end position="349"/>
    </location>
</feature>
<feature type="transmembrane region" description="Helical" evidence="7">
    <location>
        <begin position="165"/>
        <end position="186"/>
    </location>
</feature>
<keyword evidence="3" id="KW-1003">Cell membrane</keyword>
<evidence type="ECO:0000256" key="5">
    <source>
        <dbReference type="ARBA" id="ARBA00022989"/>
    </source>
</evidence>
<name>A0A117I066_PAEAM</name>
<comment type="caution">
    <text evidence="9">The sequence shown here is derived from an EMBL/GenBank/DDBJ whole genome shotgun (WGS) entry which is preliminary data.</text>
</comment>
<accession>A0A117I066</accession>
<evidence type="ECO:0000256" key="2">
    <source>
        <dbReference type="ARBA" id="ARBA00022448"/>
    </source>
</evidence>
<feature type="transmembrane region" description="Helical" evidence="7">
    <location>
        <begin position="100"/>
        <end position="125"/>
    </location>
</feature>
<dbReference type="PANTHER" id="PTHR23517:SF3">
    <property type="entry name" value="INTEGRAL MEMBRANE TRANSPORT PROTEIN"/>
    <property type="match status" value="1"/>
</dbReference>
<dbReference type="PANTHER" id="PTHR23517">
    <property type="entry name" value="RESISTANCE PROTEIN MDTM, PUTATIVE-RELATED-RELATED"/>
    <property type="match status" value="1"/>
</dbReference>
<proteinExistence type="predicted"/>
<evidence type="ECO:0000256" key="1">
    <source>
        <dbReference type="ARBA" id="ARBA00004651"/>
    </source>
</evidence>
<dbReference type="Gene3D" id="1.20.1250.20">
    <property type="entry name" value="MFS general substrate transporter like domains"/>
    <property type="match status" value="2"/>
</dbReference>
<organism evidence="9 10">
    <name type="scientific">Paenibacillus amylolyticus</name>
    <dbReference type="NCBI Taxonomy" id="1451"/>
    <lineage>
        <taxon>Bacteria</taxon>
        <taxon>Bacillati</taxon>
        <taxon>Bacillota</taxon>
        <taxon>Bacilli</taxon>
        <taxon>Bacillales</taxon>
        <taxon>Paenibacillaceae</taxon>
        <taxon>Paenibacillus</taxon>
    </lineage>
</organism>
<evidence type="ECO:0000256" key="3">
    <source>
        <dbReference type="ARBA" id="ARBA00022475"/>
    </source>
</evidence>
<dbReference type="GO" id="GO:0005886">
    <property type="term" value="C:plasma membrane"/>
    <property type="evidence" value="ECO:0007669"/>
    <property type="project" value="UniProtKB-SubCell"/>
</dbReference>
<dbReference type="InterPro" id="IPR005829">
    <property type="entry name" value="Sugar_transporter_CS"/>
</dbReference>
<evidence type="ECO:0000256" key="6">
    <source>
        <dbReference type="ARBA" id="ARBA00023136"/>
    </source>
</evidence>
<feature type="transmembrane region" description="Helical" evidence="7">
    <location>
        <begin position="39"/>
        <end position="62"/>
    </location>
</feature>
<dbReference type="PROSITE" id="PS00216">
    <property type="entry name" value="SUGAR_TRANSPORT_1"/>
    <property type="match status" value="1"/>
</dbReference>
<dbReference type="InterPro" id="IPR011701">
    <property type="entry name" value="MFS"/>
</dbReference>
<keyword evidence="6 7" id="KW-0472">Membrane</keyword>
<sequence>MKYADLHPNIRIRIITDFFTDLTQKSIIPFMAIYLSVQIGAGLAGLLLTVNIVASMIVGLWAGYWSDRIGRKKLMVIAQILQVVALLCLAIANSPWMDSIIVTCLMFLLSSLSSGITVPIANAMIVDVSSEHERHYVYGLQYWTTNVAVTFGALMGGLFFESFRFLLFSLVCLESMATLFILVFMIQETIDKRTYSVTGQSKDSDPSNRLMEANAPIQRNILKTYWAVFQDKRFMIFFTATVLAVSLEFQLDKYIAVRLKNEFTAQLFGSDISGLHMFSLIMVINTVMVALVAIPFSRWIGRFPSRSIMTVGMLLYTAGFTALAFSNWAWLLILSAILLTIGELMYAPVRQVMLAGMIPDSDRAAYMAADGLSYNVAALLGSLGLTIGAFLPSYAMAGLYVLMGLGALVFFRMLLRKPEEQNEHLPCADAS</sequence>